<dbReference type="GO" id="GO:0032993">
    <property type="term" value="C:protein-DNA complex"/>
    <property type="evidence" value="ECO:0007669"/>
    <property type="project" value="TreeGrafter"/>
</dbReference>
<keyword evidence="2" id="KW-0805">Transcription regulation</keyword>
<dbReference type="EMBL" id="BOPH01000068">
    <property type="protein sequence ID" value="GIJ69786.1"/>
    <property type="molecule type" value="Genomic_DNA"/>
</dbReference>
<dbReference type="InterPro" id="IPR036388">
    <property type="entry name" value="WH-like_DNA-bd_sf"/>
</dbReference>
<dbReference type="RefSeq" id="WP_203929696.1">
    <property type="nucleotide sequence ID" value="NZ_BOPH01000068.1"/>
</dbReference>
<evidence type="ECO:0000259" key="5">
    <source>
        <dbReference type="PROSITE" id="PS50931"/>
    </source>
</evidence>
<keyword evidence="3" id="KW-0238">DNA-binding</keyword>
<dbReference type="Pfam" id="PF00126">
    <property type="entry name" value="HTH_1"/>
    <property type="match status" value="1"/>
</dbReference>
<dbReference type="InterPro" id="IPR005119">
    <property type="entry name" value="LysR_subst-bd"/>
</dbReference>
<dbReference type="InterPro" id="IPR036390">
    <property type="entry name" value="WH_DNA-bd_sf"/>
</dbReference>
<dbReference type="AlphaFoldDB" id="A0A8J3ZYQ6"/>
<dbReference type="PANTHER" id="PTHR30346:SF29">
    <property type="entry name" value="LYSR SUBSTRATE-BINDING"/>
    <property type="match status" value="1"/>
</dbReference>
<dbReference type="Gene3D" id="1.10.10.10">
    <property type="entry name" value="Winged helix-like DNA-binding domain superfamily/Winged helix DNA-binding domain"/>
    <property type="match status" value="1"/>
</dbReference>
<evidence type="ECO:0000256" key="3">
    <source>
        <dbReference type="ARBA" id="ARBA00023125"/>
    </source>
</evidence>
<reference evidence="6" key="1">
    <citation type="submission" date="2021-01" db="EMBL/GenBank/DDBJ databases">
        <title>Whole genome shotgun sequence of Virgisporangium ochraceum NBRC 16418.</title>
        <authorList>
            <person name="Komaki H."/>
            <person name="Tamura T."/>
        </authorList>
    </citation>
    <scope>NUCLEOTIDE SEQUENCE</scope>
    <source>
        <strain evidence="6">NBRC 16418</strain>
    </source>
</reference>
<sequence length="288" mass="30425">MLRDVACFVRVAERASFSGAAHDLRLSQPAVSQAIGRLERSFGTRLFERGNRAVRLTGPGRALLPYAEALLAAATALRDEAARQAVPTIRFAYPPLVGPLVARVARRLAARTPAVDVDLRPAGWSAATAALGAGDVPAAILSYPFPAGRPTTARFQVPVAHLAVPAGGPLAARTLLRPADLGRHRMLLPATRPPGSTWARLAALVRQHRVVGPDLDDFAAPLDLVAAGAGVLATPRLVVETVRRPDVRFVPLDAGDLRTTYGLVWAPEAASPAVMALVATVQEALRTR</sequence>
<dbReference type="InterPro" id="IPR000847">
    <property type="entry name" value="LysR_HTH_N"/>
</dbReference>
<proteinExistence type="inferred from homology"/>
<dbReference type="CDD" id="cd05466">
    <property type="entry name" value="PBP2_LTTR_substrate"/>
    <property type="match status" value="1"/>
</dbReference>
<organism evidence="6 7">
    <name type="scientific">Virgisporangium ochraceum</name>
    <dbReference type="NCBI Taxonomy" id="65505"/>
    <lineage>
        <taxon>Bacteria</taxon>
        <taxon>Bacillati</taxon>
        <taxon>Actinomycetota</taxon>
        <taxon>Actinomycetes</taxon>
        <taxon>Micromonosporales</taxon>
        <taxon>Micromonosporaceae</taxon>
        <taxon>Virgisporangium</taxon>
    </lineage>
</organism>
<evidence type="ECO:0000313" key="6">
    <source>
        <dbReference type="EMBL" id="GIJ69786.1"/>
    </source>
</evidence>
<feature type="domain" description="HTH lysR-type" evidence="5">
    <location>
        <begin position="1"/>
        <end position="57"/>
    </location>
</feature>
<evidence type="ECO:0000256" key="1">
    <source>
        <dbReference type="ARBA" id="ARBA00009437"/>
    </source>
</evidence>
<keyword evidence="4" id="KW-0804">Transcription</keyword>
<evidence type="ECO:0000313" key="7">
    <source>
        <dbReference type="Proteomes" id="UP000635606"/>
    </source>
</evidence>
<dbReference type="SUPFAM" id="SSF46785">
    <property type="entry name" value="Winged helix' DNA-binding domain"/>
    <property type="match status" value="1"/>
</dbReference>
<dbReference type="GO" id="GO:0003677">
    <property type="term" value="F:DNA binding"/>
    <property type="evidence" value="ECO:0007669"/>
    <property type="project" value="UniProtKB-KW"/>
</dbReference>
<dbReference type="Gene3D" id="3.40.190.10">
    <property type="entry name" value="Periplasmic binding protein-like II"/>
    <property type="match status" value="2"/>
</dbReference>
<evidence type="ECO:0000256" key="4">
    <source>
        <dbReference type="ARBA" id="ARBA00023163"/>
    </source>
</evidence>
<evidence type="ECO:0000256" key="2">
    <source>
        <dbReference type="ARBA" id="ARBA00023015"/>
    </source>
</evidence>
<dbReference type="Pfam" id="PF03466">
    <property type="entry name" value="LysR_substrate"/>
    <property type="match status" value="1"/>
</dbReference>
<comment type="similarity">
    <text evidence="1">Belongs to the LysR transcriptional regulatory family.</text>
</comment>
<dbReference type="PANTHER" id="PTHR30346">
    <property type="entry name" value="TRANSCRIPTIONAL DUAL REGULATOR HCAR-RELATED"/>
    <property type="match status" value="1"/>
</dbReference>
<protein>
    <submittedName>
        <fullName evidence="6">LysR family transcriptional regulator</fullName>
    </submittedName>
</protein>
<dbReference type="Proteomes" id="UP000635606">
    <property type="component" value="Unassembled WGS sequence"/>
</dbReference>
<dbReference type="PROSITE" id="PS50931">
    <property type="entry name" value="HTH_LYSR"/>
    <property type="match status" value="1"/>
</dbReference>
<gene>
    <name evidence="6" type="ORF">Voc01_047030</name>
</gene>
<dbReference type="FunFam" id="1.10.10.10:FF:000001">
    <property type="entry name" value="LysR family transcriptional regulator"/>
    <property type="match status" value="1"/>
</dbReference>
<accession>A0A8J3ZYQ6</accession>
<dbReference type="GO" id="GO:0003700">
    <property type="term" value="F:DNA-binding transcription factor activity"/>
    <property type="evidence" value="ECO:0007669"/>
    <property type="project" value="InterPro"/>
</dbReference>
<name>A0A8J3ZYQ6_9ACTN</name>
<dbReference type="SUPFAM" id="SSF53850">
    <property type="entry name" value="Periplasmic binding protein-like II"/>
    <property type="match status" value="1"/>
</dbReference>
<dbReference type="PRINTS" id="PR00039">
    <property type="entry name" value="HTHLYSR"/>
</dbReference>
<keyword evidence="7" id="KW-1185">Reference proteome</keyword>
<comment type="caution">
    <text evidence="6">The sequence shown here is derived from an EMBL/GenBank/DDBJ whole genome shotgun (WGS) entry which is preliminary data.</text>
</comment>